<proteinExistence type="predicted"/>
<comment type="caution">
    <text evidence="2">The sequence shown here is derived from an EMBL/GenBank/DDBJ whole genome shotgun (WGS) entry which is preliminary data.</text>
</comment>
<dbReference type="EMBL" id="JACGWJ010000715">
    <property type="protein sequence ID" value="KAL0289210.1"/>
    <property type="molecule type" value="Genomic_DNA"/>
</dbReference>
<evidence type="ECO:0000256" key="1">
    <source>
        <dbReference type="SAM" id="MobiDB-lite"/>
    </source>
</evidence>
<reference evidence="2" key="2">
    <citation type="journal article" date="2024" name="Plant">
        <title>Genomic evolution and insights into agronomic trait innovations of Sesamum species.</title>
        <authorList>
            <person name="Miao H."/>
            <person name="Wang L."/>
            <person name="Qu L."/>
            <person name="Liu H."/>
            <person name="Sun Y."/>
            <person name="Le M."/>
            <person name="Wang Q."/>
            <person name="Wei S."/>
            <person name="Zheng Y."/>
            <person name="Lin W."/>
            <person name="Duan Y."/>
            <person name="Cao H."/>
            <person name="Xiong S."/>
            <person name="Wang X."/>
            <person name="Wei L."/>
            <person name="Li C."/>
            <person name="Ma Q."/>
            <person name="Ju M."/>
            <person name="Zhao R."/>
            <person name="Li G."/>
            <person name="Mu C."/>
            <person name="Tian Q."/>
            <person name="Mei H."/>
            <person name="Zhang T."/>
            <person name="Gao T."/>
            <person name="Zhang H."/>
        </authorList>
    </citation>
    <scope>NUCLEOTIDE SEQUENCE</scope>
    <source>
        <strain evidence="2">G02</strain>
    </source>
</reference>
<dbReference type="SUPFAM" id="SSF56219">
    <property type="entry name" value="DNase I-like"/>
    <property type="match status" value="1"/>
</dbReference>
<dbReference type="InterPro" id="IPR036691">
    <property type="entry name" value="Endo/exonu/phosph_ase_sf"/>
</dbReference>
<reference evidence="2" key="1">
    <citation type="submission" date="2020-06" db="EMBL/GenBank/DDBJ databases">
        <authorList>
            <person name="Li T."/>
            <person name="Hu X."/>
            <person name="Zhang T."/>
            <person name="Song X."/>
            <person name="Zhang H."/>
            <person name="Dai N."/>
            <person name="Sheng W."/>
            <person name="Hou X."/>
            <person name="Wei L."/>
        </authorList>
    </citation>
    <scope>NUCLEOTIDE SEQUENCE</scope>
    <source>
        <strain evidence="2">G02</strain>
        <tissue evidence="2">Leaf</tissue>
    </source>
</reference>
<protein>
    <recommendedName>
        <fullName evidence="3">Endonuclease/exonuclease/phosphatase domain-containing protein</fullName>
    </recommendedName>
</protein>
<dbReference type="PANTHER" id="PTHR33710">
    <property type="entry name" value="BNAC02G09200D PROTEIN"/>
    <property type="match status" value="1"/>
</dbReference>
<sequence>MKSEPSGRAPVAVVGGRRVERKEGGEEGLGEKLHFRPRKLGPRAWSGSALRQQGGGRRHCLPARWWSTGRVLSKFQRKWVLFLPVQNYGIHGGSDRGGALALPGPAGGPATVGTRDVFTPAKTPSNPSVGSNSAPPDGILDRRRHLIVLSPSLSEGKDIPIKVDIEYEWLPLRCTQCCSLGHTVAACPETRVARLRPPVAVYVQKHQSKGGDRAGDSTADVATRCDHVEVTKTGRPTLQHDMDGSDVDAVLATQQTNISYSSDIPMHNSEHSYSKGKEIVVYNSFALLNPTVGEEEEGIGRSDGFFNSVGQLVRDRGVQVLGILETRVRRGNVQLVRSGLLPGWRWFDDYSGPGSRIWLAWDELEVGVEILRVAAQIIHCRLLNKRTSTTCLMSVVYGECDTIRRRLLWAELVSISADMVDIPWCVLGDFNVVVDASESCGTTAEVTQAMNEFRDFISEAGLTHMPYTGCPFTWHNCSTGSRSLWRRLDRVLVNDNWLLRWPHSSYLSALPQTSDHSPLILLGAQRRAAGGLFRFDNFLASQPGFLQSVRHVWCHSIYGTKMYEVTRKLKALKPLFRAQRKNKGDLANNVNLAKRFLDQAQSLFDTFKGGCSARARSVVS</sequence>
<accession>A0AAW2J6M9</accession>
<feature type="region of interest" description="Disordered" evidence="1">
    <location>
        <begin position="118"/>
        <end position="138"/>
    </location>
</feature>
<evidence type="ECO:0008006" key="3">
    <source>
        <dbReference type="Google" id="ProtNLM"/>
    </source>
</evidence>
<dbReference type="AlphaFoldDB" id="A0AAW2J6M9"/>
<dbReference type="Gene3D" id="3.60.10.10">
    <property type="entry name" value="Endonuclease/exonuclease/phosphatase"/>
    <property type="match status" value="1"/>
</dbReference>
<organism evidence="2">
    <name type="scientific">Sesamum radiatum</name>
    <name type="common">Black benniseed</name>
    <dbReference type="NCBI Taxonomy" id="300843"/>
    <lineage>
        <taxon>Eukaryota</taxon>
        <taxon>Viridiplantae</taxon>
        <taxon>Streptophyta</taxon>
        <taxon>Embryophyta</taxon>
        <taxon>Tracheophyta</taxon>
        <taxon>Spermatophyta</taxon>
        <taxon>Magnoliopsida</taxon>
        <taxon>eudicotyledons</taxon>
        <taxon>Gunneridae</taxon>
        <taxon>Pentapetalae</taxon>
        <taxon>asterids</taxon>
        <taxon>lamiids</taxon>
        <taxon>Lamiales</taxon>
        <taxon>Pedaliaceae</taxon>
        <taxon>Sesamum</taxon>
    </lineage>
</organism>
<evidence type="ECO:0000313" key="2">
    <source>
        <dbReference type="EMBL" id="KAL0289210.1"/>
    </source>
</evidence>
<name>A0AAW2J6M9_SESRA</name>
<gene>
    <name evidence="2" type="ORF">Sradi_7078300</name>
</gene>
<feature type="compositionally biased region" description="Polar residues" evidence="1">
    <location>
        <begin position="122"/>
        <end position="134"/>
    </location>
</feature>
<dbReference type="PANTHER" id="PTHR33710:SF71">
    <property type="entry name" value="ENDONUCLEASE_EXONUCLEASE_PHOSPHATASE DOMAIN-CONTAINING PROTEIN"/>
    <property type="match status" value="1"/>
</dbReference>